<comment type="caution">
    <text evidence="4">The sequence shown here is derived from an EMBL/GenBank/DDBJ whole genome shotgun (WGS) entry which is preliminary data.</text>
</comment>
<gene>
    <name evidence="4" type="ORF">GRJ2_003483700</name>
</gene>
<sequence length="456" mass="50764">MGALHKDARLRAGKGKAIICAVLGASLAAAVEARDCCRTAESLTIESLQSLTRSLQGQVAELKEQLKVEKDQVKHLQTALKEQLLADTTCEEIPPRSEIGYPFNDLQAAKKKVEKLEPLSLRPLVKTEYIYDDEQDQSPQVTTKEVPYTAVKLVKLKKEFGRTPKESETEYVWRVLLSGGDQILLSEREAEGYWGPGVFLTTGNHRAPWSLTQRAAYWAGGLNPLERGDPLAITGTVDQLVESVQKAACLQVMYDRKLEPRQESPMMMPADPERMTPLIRGLPNSLKLIGIQLHGKIQAMPQGDRVAAALEGLMPHLRPLDRKMWTWGEVAQELINYGCKYGPFNLSTAKTDSRGLRRAEVKIVPRPRNDRRVLLSKPPGGRGIPNKRNSLWAEGQKKRIPCDLMDRLPTDKSEKLVTRWPTKSANGEVDFEDTTPSAPPLIDLSEINASQNPVGN</sequence>
<feature type="region of interest" description="Disordered" evidence="2">
    <location>
        <begin position="420"/>
        <end position="456"/>
    </location>
</feature>
<keyword evidence="1" id="KW-0175">Coiled coil</keyword>
<proteinExistence type="predicted"/>
<organism evidence="4 5">
    <name type="scientific">Grus japonensis</name>
    <name type="common">Japanese crane</name>
    <name type="synonym">Red-crowned crane</name>
    <dbReference type="NCBI Taxonomy" id="30415"/>
    <lineage>
        <taxon>Eukaryota</taxon>
        <taxon>Metazoa</taxon>
        <taxon>Chordata</taxon>
        <taxon>Craniata</taxon>
        <taxon>Vertebrata</taxon>
        <taxon>Euteleostomi</taxon>
        <taxon>Archelosauria</taxon>
        <taxon>Archosauria</taxon>
        <taxon>Dinosauria</taxon>
        <taxon>Saurischia</taxon>
        <taxon>Theropoda</taxon>
        <taxon>Coelurosauria</taxon>
        <taxon>Aves</taxon>
        <taxon>Neognathae</taxon>
        <taxon>Neoaves</taxon>
        <taxon>Gruiformes</taxon>
        <taxon>Gruidae</taxon>
        <taxon>Grus</taxon>
    </lineage>
</organism>
<feature type="chain" id="PRO_5044774015" evidence="3">
    <location>
        <begin position="34"/>
        <end position="456"/>
    </location>
</feature>
<evidence type="ECO:0000256" key="1">
    <source>
        <dbReference type="SAM" id="Coils"/>
    </source>
</evidence>
<feature type="signal peptide" evidence="3">
    <location>
        <begin position="1"/>
        <end position="33"/>
    </location>
</feature>
<feature type="compositionally biased region" description="Polar residues" evidence="2">
    <location>
        <begin position="447"/>
        <end position="456"/>
    </location>
</feature>
<reference evidence="4 5" key="1">
    <citation type="submission" date="2024-06" db="EMBL/GenBank/DDBJ databases">
        <title>The draft genome of Grus japonensis, version 3.</title>
        <authorList>
            <person name="Nabeshima K."/>
            <person name="Suzuki S."/>
            <person name="Onuma M."/>
        </authorList>
    </citation>
    <scope>NUCLEOTIDE SEQUENCE [LARGE SCALE GENOMIC DNA]</scope>
    <source>
        <strain evidence="4 5">451A</strain>
    </source>
</reference>
<dbReference type="EMBL" id="BAAFJT010000355">
    <property type="protein sequence ID" value="GAB0210179.1"/>
    <property type="molecule type" value="Genomic_DNA"/>
</dbReference>
<keyword evidence="3" id="KW-0732">Signal</keyword>
<accession>A0ABC9YJD3</accession>
<evidence type="ECO:0000256" key="2">
    <source>
        <dbReference type="SAM" id="MobiDB-lite"/>
    </source>
</evidence>
<dbReference type="Proteomes" id="UP001623348">
    <property type="component" value="Unassembled WGS sequence"/>
</dbReference>
<name>A0ABC9YJD3_GRUJA</name>
<dbReference type="AlphaFoldDB" id="A0ABC9YJD3"/>
<evidence type="ECO:0000313" key="4">
    <source>
        <dbReference type="EMBL" id="GAB0210179.1"/>
    </source>
</evidence>
<evidence type="ECO:0000313" key="5">
    <source>
        <dbReference type="Proteomes" id="UP001623348"/>
    </source>
</evidence>
<protein>
    <submittedName>
        <fullName evidence="4">Uncharacterized protein</fullName>
    </submittedName>
</protein>
<feature type="coiled-coil region" evidence="1">
    <location>
        <begin position="45"/>
        <end position="83"/>
    </location>
</feature>
<evidence type="ECO:0000256" key="3">
    <source>
        <dbReference type="SAM" id="SignalP"/>
    </source>
</evidence>
<keyword evidence="5" id="KW-1185">Reference proteome</keyword>